<evidence type="ECO:0000256" key="3">
    <source>
        <dbReference type="ARBA" id="ARBA00022499"/>
    </source>
</evidence>
<feature type="zinc finger region" description="TRAF-type" evidence="12">
    <location>
        <begin position="166"/>
        <end position="219"/>
    </location>
</feature>
<dbReference type="Gene3D" id="2.60.210.10">
    <property type="entry name" value="Apoptosis, Tumor Necrosis Factor Receptor Associated Protein 2, Chain A"/>
    <property type="match status" value="1"/>
</dbReference>
<dbReference type="PROSITE" id="PS00518">
    <property type="entry name" value="ZF_RING_1"/>
    <property type="match status" value="1"/>
</dbReference>
<dbReference type="GO" id="GO:0005737">
    <property type="term" value="C:cytoplasm"/>
    <property type="evidence" value="ECO:0007669"/>
    <property type="project" value="UniProtKB-SubCell"/>
</dbReference>
<feature type="coiled-coil region" evidence="13">
    <location>
        <begin position="324"/>
        <end position="389"/>
    </location>
</feature>
<dbReference type="PROSITE" id="PS50089">
    <property type="entry name" value="ZF_RING_2"/>
    <property type="match status" value="1"/>
</dbReference>
<dbReference type="GO" id="GO:0061630">
    <property type="term" value="F:ubiquitin protein ligase activity"/>
    <property type="evidence" value="ECO:0007669"/>
    <property type="project" value="UniProtKB-EC"/>
</dbReference>
<evidence type="ECO:0000256" key="10">
    <source>
        <dbReference type="ARBA" id="ARBA00023054"/>
    </source>
</evidence>
<keyword evidence="5 11" id="KW-0479">Metal-binding</keyword>
<dbReference type="GO" id="GO:0042981">
    <property type="term" value="P:regulation of apoptotic process"/>
    <property type="evidence" value="ECO:0007669"/>
    <property type="project" value="InterPro"/>
</dbReference>
<evidence type="ECO:0000256" key="11">
    <source>
        <dbReference type="PIRNR" id="PIRNR015614"/>
    </source>
</evidence>
<dbReference type="SUPFAM" id="SSF57850">
    <property type="entry name" value="RING/U-box"/>
    <property type="match status" value="1"/>
</dbReference>
<comment type="caution">
    <text evidence="17">The sequence shown here is derived from an EMBL/GenBank/DDBJ whole genome shotgun (WGS) entry which is preliminary data.</text>
</comment>
<dbReference type="EMBL" id="JAGTTL010000020">
    <property type="protein sequence ID" value="KAK6307442.1"/>
    <property type="molecule type" value="Genomic_DNA"/>
</dbReference>
<organism evidence="17 18">
    <name type="scientific">Coregonus suidteri</name>
    <dbReference type="NCBI Taxonomy" id="861788"/>
    <lineage>
        <taxon>Eukaryota</taxon>
        <taxon>Metazoa</taxon>
        <taxon>Chordata</taxon>
        <taxon>Craniata</taxon>
        <taxon>Vertebrata</taxon>
        <taxon>Euteleostomi</taxon>
        <taxon>Actinopterygii</taxon>
        <taxon>Neopterygii</taxon>
        <taxon>Teleostei</taxon>
        <taxon>Protacanthopterygii</taxon>
        <taxon>Salmoniformes</taxon>
        <taxon>Salmonidae</taxon>
        <taxon>Coregoninae</taxon>
        <taxon>Coregonus</taxon>
    </lineage>
</organism>
<dbReference type="SMART" id="SM00061">
    <property type="entry name" value="MATH"/>
    <property type="match status" value="1"/>
</dbReference>
<evidence type="ECO:0000256" key="4">
    <source>
        <dbReference type="ARBA" id="ARBA00022703"/>
    </source>
</evidence>
<dbReference type="GO" id="GO:0033209">
    <property type="term" value="P:tumor necrosis factor-mediated signaling pathway"/>
    <property type="evidence" value="ECO:0007669"/>
    <property type="project" value="InterPro"/>
</dbReference>
<dbReference type="InterPro" id="IPR017907">
    <property type="entry name" value="Znf_RING_CS"/>
</dbReference>
<evidence type="ECO:0000259" key="15">
    <source>
        <dbReference type="PROSITE" id="PS50144"/>
    </source>
</evidence>
<feature type="domain" description="RING-type" evidence="14">
    <location>
        <begin position="83"/>
        <end position="121"/>
    </location>
</feature>
<dbReference type="SUPFAM" id="SSF57953">
    <property type="entry name" value="Trimerization domain of TRAF"/>
    <property type="match status" value="1"/>
</dbReference>
<comment type="subcellular location">
    <subcellularLocation>
        <location evidence="1 11">Cytoplasm</location>
    </subcellularLocation>
</comment>
<dbReference type="PROSITE" id="PS50145">
    <property type="entry name" value="ZF_TRAF"/>
    <property type="match status" value="2"/>
</dbReference>
<dbReference type="PROSITE" id="PS50144">
    <property type="entry name" value="MATH"/>
    <property type="match status" value="1"/>
</dbReference>
<evidence type="ECO:0000259" key="16">
    <source>
        <dbReference type="PROSITE" id="PS50145"/>
    </source>
</evidence>
<dbReference type="FunFam" id="3.30.40.10:FF:000286">
    <property type="entry name" value="TNF receptor-associated factor"/>
    <property type="match status" value="1"/>
</dbReference>
<keyword evidence="3" id="KW-1017">Isopeptide bond</keyword>
<evidence type="ECO:0000256" key="5">
    <source>
        <dbReference type="ARBA" id="ARBA00022723"/>
    </source>
</evidence>
<reference evidence="17 18" key="1">
    <citation type="submission" date="2021-04" db="EMBL/GenBank/DDBJ databases">
        <authorList>
            <person name="De Guttry C."/>
            <person name="Zahm M."/>
            <person name="Klopp C."/>
            <person name="Cabau C."/>
            <person name="Louis A."/>
            <person name="Berthelot C."/>
            <person name="Parey E."/>
            <person name="Roest Crollius H."/>
            <person name="Montfort J."/>
            <person name="Robinson-Rechavi M."/>
            <person name="Bucao C."/>
            <person name="Bouchez O."/>
            <person name="Gislard M."/>
            <person name="Lluch J."/>
            <person name="Milhes M."/>
            <person name="Lampietro C."/>
            <person name="Lopez Roques C."/>
            <person name="Donnadieu C."/>
            <person name="Braasch I."/>
            <person name="Desvignes T."/>
            <person name="Postlethwait J."/>
            <person name="Bobe J."/>
            <person name="Wedekind C."/>
            <person name="Guiguen Y."/>
        </authorList>
    </citation>
    <scope>NUCLEOTIDE SEQUENCE [LARGE SCALE GENOMIC DNA]</scope>
    <source>
        <strain evidence="17">Cs_M1</strain>
        <tissue evidence="17">Blood</tissue>
    </source>
</reference>
<dbReference type="AlphaFoldDB" id="A0AAN8L8D3"/>
<dbReference type="Pfam" id="PF02176">
    <property type="entry name" value="zf-TRAF"/>
    <property type="match status" value="1"/>
</dbReference>
<evidence type="ECO:0000256" key="8">
    <source>
        <dbReference type="ARBA" id="ARBA00022833"/>
    </source>
</evidence>
<dbReference type="GO" id="GO:0005164">
    <property type="term" value="F:tumor necrosis factor receptor binding"/>
    <property type="evidence" value="ECO:0007669"/>
    <property type="project" value="UniProtKB-UniRule"/>
</dbReference>
<dbReference type="SUPFAM" id="SSF49599">
    <property type="entry name" value="TRAF domain-like"/>
    <property type="match status" value="3"/>
</dbReference>
<evidence type="ECO:0000256" key="6">
    <source>
        <dbReference type="ARBA" id="ARBA00022737"/>
    </source>
</evidence>
<dbReference type="InterPro" id="IPR008974">
    <property type="entry name" value="TRAF-like"/>
</dbReference>
<dbReference type="InterPro" id="IPR012227">
    <property type="entry name" value="TNF_rcpt-assoc_TRAF_met"/>
</dbReference>
<comment type="catalytic activity">
    <reaction evidence="11">
        <text>S-ubiquitinyl-[E2 ubiquitin-conjugating enzyme]-L-cysteine + [acceptor protein]-L-lysine = [E2 ubiquitin-conjugating enzyme]-L-cysteine + N(6)-ubiquitinyl-[acceptor protein]-L-lysine.</text>
        <dbReference type="EC" id="2.3.2.27"/>
    </reaction>
</comment>
<dbReference type="InterPro" id="IPR049342">
    <property type="entry name" value="TRAF1-6_MATH_dom"/>
</dbReference>
<dbReference type="CDD" id="cd03777">
    <property type="entry name" value="MATH_TRAF3"/>
    <property type="match status" value="1"/>
</dbReference>
<dbReference type="GO" id="GO:0045087">
    <property type="term" value="P:innate immune response"/>
    <property type="evidence" value="ECO:0007669"/>
    <property type="project" value="InterPro"/>
</dbReference>
<evidence type="ECO:0000259" key="14">
    <source>
        <dbReference type="PROSITE" id="PS50089"/>
    </source>
</evidence>
<dbReference type="GO" id="GO:0006915">
    <property type="term" value="P:apoptotic process"/>
    <property type="evidence" value="ECO:0007669"/>
    <property type="project" value="UniProtKB-KW"/>
</dbReference>
<dbReference type="InterPro" id="IPR027128">
    <property type="entry name" value="TRAF3_RING-HC"/>
</dbReference>
<dbReference type="Gene3D" id="3.30.40.10">
    <property type="entry name" value="Zinc/RING finger domain, C3HC4 (zinc finger)"/>
    <property type="match status" value="3"/>
</dbReference>
<dbReference type="InterPro" id="IPR049440">
    <property type="entry name" value="TRAF3/5_RING"/>
</dbReference>
<feature type="zinc finger region" description="TRAF-type" evidence="12">
    <location>
        <begin position="221"/>
        <end position="268"/>
    </location>
</feature>
<dbReference type="SMART" id="SM00184">
    <property type="entry name" value="RING"/>
    <property type="match status" value="1"/>
</dbReference>
<dbReference type="GO" id="GO:0009898">
    <property type="term" value="C:cytoplasmic side of plasma membrane"/>
    <property type="evidence" value="ECO:0007669"/>
    <property type="project" value="TreeGrafter"/>
</dbReference>
<dbReference type="GO" id="GO:0008270">
    <property type="term" value="F:zinc ion binding"/>
    <property type="evidence" value="ECO:0007669"/>
    <property type="project" value="UniProtKB-UniRule"/>
</dbReference>
<keyword evidence="6" id="KW-0677">Repeat</keyword>
<accession>A0AAN8L8D3</accession>
<evidence type="ECO:0000313" key="18">
    <source>
        <dbReference type="Proteomes" id="UP001356427"/>
    </source>
</evidence>
<evidence type="ECO:0000313" key="17">
    <source>
        <dbReference type="EMBL" id="KAK6307442.1"/>
    </source>
</evidence>
<gene>
    <name evidence="17" type="ORF">J4Q44_G00225900</name>
</gene>
<name>A0AAN8L8D3_9TELE</name>
<dbReference type="CDD" id="cd16640">
    <property type="entry name" value="RING-HC_TRAF3"/>
    <property type="match status" value="1"/>
</dbReference>
<keyword evidence="8 11" id="KW-0862">Zinc</keyword>
<dbReference type="Pfam" id="PF21355">
    <property type="entry name" value="TRAF-mep_MATH"/>
    <property type="match status" value="1"/>
</dbReference>
<dbReference type="InterPro" id="IPR013083">
    <property type="entry name" value="Znf_RING/FYVE/PHD"/>
</dbReference>
<keyword evidence="10 13" id="KW-0175">Coiled coil</keyword>
<dbReference type="InterPro" id="IPR001293">
    <property type="entry name" value="Znf_TRAF"/>
</dbReference>
<evidence type="ECO:0000256" key="7">
    <source>
        <dbReference type="ARBA" id="ARBA00022771"/>
    </source>
</evidence>
<dbReference type="Pfam" id="PF21363">
    <property type="entry name" value="TRAF3_RING"/>
    <property type="match status" value="1"/>
</dbReference>
<feature type="domain" description="TRAF-type" evidence="16">
    <location>
        <begin position="166"/>
        <end position="219"/>
    </location>
</feature>
<dbReference type="InterPro" id="IPR002083">
    <property type="entry name" value="MATH/TRAF_dom"/>
</dbReference>
<dbReference type="InterPro" id="IPR037304">
    <property type="entry name" value="TRAF3_MATH"/>
</dbReference>
<evidence type="ECO:0000256" key="2">
    <source>
        <dbReference type="ARBA" id="ARBA00022490"/>
    </source>
</evidence>
<keyword evidence="2 11" id="KW-0963">Cytoplasm</keyword>
<comment type="similarity">
    <text evidence="11">Belongs to the TNF receptor-associated factor family.</text>
</comment>
<dbReference type="PIRSF" id="PIRSF015614">
    <property type="entry name" value="TRAF"/>
    <property type="match status" value="1"/>
</dbReference>
<proteinExistence type="inferred from homology"/>
<evidence type="ECO:0000256" key="9">
    <source>
        <dbReference type="ARBA" id="ARBA00022843"/>
    </source>
</evidence>
<dbReference type="EC" id="2.3.2.27" evidence="11"/>
<dbReference type="PANTHER" id="PTHR10131">
    <property type="entry name" value="TNF RECEPTOR ASSOCIATED FACTOR"/>
    <property type="match status" value="1"/>
</dbReference>
<keyword evidence="18" id="KW-1185">Reference proteome</keyword>
<dbReference type="FunFam" id="2.60.210.10:FF:000001">
    <property type="entry name" value="TNF receptor-associated factor"/>
    <property type="match status" value="1"/>
</dbReference>
<dbReference type="Proteomes" id="UP001356427">
    <property type="component" value="Unassembled WGS sequence"/>
</dbReference>
<dbReference type="GO" id="GO:0001817">
    <property type="term" value="P:regulation of cytokine production"/>
    <property type="evidence" value="ECO:0007669"/>
    <property type="project" value="InterPro"/>
</dbReference>
<evidence type="ECO:0000256" key="1">
    <source>
        <dbReference type="ARBA" id="ARBA00004496"/>
    </source>
</evidence>
<dbReference type="InterPro" id="IPR001841">
    <property type="entry name" value="Znf_RING"/>
</dbReference>
<dbReference type="PANTHER" id="PTHR10131:SF76">
    <property type="entry name" value="TNF RECEPTOR-ASSOCIATED FACTOR 3"/>
    <property type="match status" value="1"/>
</dbReference>
<keyword evidence="4" id="KW-0053">Apoptosis</keyword>
<feature type="domain" description="TRAF-type" evidence="16">
    <location>
        <begin position="221"/>
        <end position="268"/>
    </location>
</feature>
<keyword evidence="7 12" id="KW-0863">Zinc-finger</keyword>
<keyword evidence="9" id="KW-0832">Ubl conjugation</keyword>
<evidence type="ECO:0000256" key="12">
    <source>
        <dbReference type="PROSITE-ProRule" id="PRU00207"/>
    </source>
</evidence>
<evidence type="ECO:0000256" key="13">
    <source>
        <dbReference type="SAM" id="Coils"/>
    </source>
</evidence>
<protein>
    <recommendedName>
        <fullName evidence="11">TNF receptor-associated factor</fullName>
        <ecNumber evidence="11">2.3.2.27</ecNumber>
    </recommendedName>
</protein>
<sequence length="594" mass="67772">MEKRLLENGVALANVTNLIHVMSAGRNADGRELQIPLQQCSLSPAALSLAQRPWPSDHVAGFLPQHGGFRDHFVATPEPKYCCEACRLVLCNPRQTECGHRFCETCISEQLSKPTPVCPADMEPLFKDKVFRDVCCHREIMTLKVYCRSEKNGCKEQIRLQQVMDHLNVCLYFEVPCPLGKCKEKMMRKDISEHLSRKCKHRETTCEFCMQKMAMTELQKHKETVCPSFPVACPNHCTFPSILRSELTSHQHECPKAQVTCSFIRFGCNFKGLNQDMRDHESSFASEHLRLMATRNTTLEAKVEDVKGELLERYKVLPGLSSRLSETLSQYEEMREKNRQLDQKLNTMQELMSSHSEKLLEMELELRSLRTVREEVETLRGTVESIRSRVATLEGGRGGSNPATHTLETQLSRHDDMLSVHEIRLADMDLRFQVLETASFNGTLIWKIRDYKRRKQEAVASKTLSLYSQPFYTGYFGYKMCARVYLNGDGMGKGTHLSLFFVVMRGEYDALLPWPFKQKVTLMLMDQGPARKHLGDAFKPDPNSSSFRRPTAEMNIASGCPLFVAQTVLEIGTYIKDDTIFIKVTVDTSDLPDP</sequence>
<dbReference type="GO" id="GO:0008063">
    <property type="term" value="P:Toll signaling pathway"/>
    <property type="evidence" value="ECO:0007669"/>
    <property type="project" value="InterPro"/>
</dbReference>
<dbReference type="GO" id="GO:0050688">
    <property type="term" value="P:regulation of defense response to virus"/>
    <property type="evidence" value="ECO:0007669"/>
    <property type="project" value="InterPro"/>
</dbReference>
<dbReference type="GO" id="GO:0043122">
    <property type="term" value="P:regulation of canonical NF-kappaB signal transduction"/>
    <property type="evidence" value="ECO:0007669"/>
    <property type="project" value="TreeGrafter"/>
</dbReference>
<feature type="domain" description="MATH" evidence="15">
    <location>
        <begin position="441"/>
        <end position="586"/>
    </location>
</feature>